<organism evidence="4">
    <name type="scientific">Wuchereria bancrofti</name>
    <dbReference type="NCBI Taxonomy" id="6293"/>
    <lineage>
        <taxon>Eukaryota</taxon>
        <taxon>Metazoa</taxon>
        <taxon>Ecdysozoa</taxon>
        <taxon>Nematoda</taxon>
        <taxon>Chromadorea</taxon>
        <taxon>Rhabditida</taxon>
        <taxon>Spirurina</taxon>
        <taxon>Spiruromorpha</taxon>
        <taxon>Filarioidea</taxon>
        <taxon>Onchocercidae</taxon>
        <taxon>Wuchereria</taxon>
    </lineage>
</organism>
<reference evidence="4 5" key="1">
    <citation type="submission" date="2016-11" db="UniProtKB">
        <authorList>
            <consortium name="WormBaseParasite"/>
        </authorList>
    </citation>
    <scope>IDENTIFICATION</scope>
    <source>
        <strain evidence="4 5">pt0022</strain>
    </source>
</reference>
<dbReference type="Gene3D" id="3.40.30.10">
    <property type="entry name" value="Glutaredoxin"/>
    <property type="match status" value="1"/>
</dbReference>
<dbReference type="WBParaSite" id="maker-PairedContig_1261-snap-gene-3.13-mRNA-1">
    <property type="protein sequence ID" value="maker-PairedContig_1261-snap-gene-3.13-mRNA-1"/>
    <property type="gene ID" value="maker-PairedContig_1261-snap-gene-3.13"/>
</dbReference>
<accession>A0A1I8EB20</accession>
<dbReference type="SUPFAM" id="SSF52833">
    <property type="entry name" value="Thioredoxin-like"/>
    <property type="match status" value="1"/>
</dbReference>
<dbReference type="Pfam" id="PF00462">
    <property type="entry name" value="Glutaredoxin"/>
    <property type="match status" value="1"/>
</dbReference>
<dbReference type="STRING" id="6293.A0A1I8EB20"/>
<dbReference type="WBParaSite" id="maker-PairedContig_1259-snap-gene-5.21-mRNA-1">
    <property type="protein sequence ID" value="maker-PairedContig_1259-snap-gene-5.21-mRNA-1"/>
    <property type="gene ID" value="maker-PairedContig_1259-snap-gene-5.21"/>
</dbReference>
<dbReference type="CDD" id="cd03419">
    <property type="entry name" value="GRX_GRXh_1_2_like"/>
    <property type="match status" value="1"/>
</dbReference>
<feature type="domain" description="Glutaredoxin" evidence="3">
    <location>
        <begin position="51"/>
        <end position="115"/>
    </location>
</feature>
<dbReference type="InterPro" id="IPR002109">
    <property type="entry name" value="Glutaredoxin"/>
</dbReference>
<keyword evidence="1" id="KW-0813">Transport</keyword>
<proteinExistence type="predicted"/>
<dbReference type="PANTHER" id="PTHR46185:SF1">
    <property type="entry name" value="GLUTAREDOXIN-1"/>
    <property type="match status" value="1"/>
</dbReference>
<dbReference type="AlphaFoldDB" id="A0A1I8EB20"/>
<evidence type="ECO:0000259" key="3">
    <source>
        <dbReference type="Pfam" id="PF00462"/>
    </source>
</evidence>
<dbReference type="PANTHER" id="PTHR46185">
    <property type="entry name" value="GLUTAREDOXIN-1"/>
    <property type="match status" value="1"/>
</dbReference>
<dbReference type="GO" id="GO:0015038">
    <property type="term" value="F:glutathione disulfide oxidoreductase activity"/>
    <property type="evidence" value="ECO:0007669"/>
    <property type="project" value="TreeGrafter"/>
</dbReference>
<evidence type="ECO:0000313" key="5">
    <source>
        <dbReference type="WBParaSite" id="maker-PairedContig_1261-snap-gene-3.13-mRNA-1"/>
    </source>
</evidence>
<dbReference type="InterPro" id="IPR036249">
    <property type="entry name" value="Thioredoxin-like_sf"/>
</dbReference>
<evidence type="ECO:0000313" key="4">
    <source>
        <dbReference type="WBParaSite" id="maker-PairedContig_1259-snap-gene-5.21-mRNA-1"/>
    </source>
</evidence>
<dbReference type="InterPro" id="IPR047185">
    <property type="entry name" value="GLRX1"/>
</dbReference>
<dbReference type="GO" id="GO:0005739">
    <property type="term" value="C:mitochondrion"/>
    <property type="evidence" value="ECO:0007669"/>
    <property type="project" value="TreeGrafter"/>
</dbReference>
<dbReference type="PROSITE" id="PS51354">
    <property type="entry name" value="GLUTAREDOXIN_2"/>
    <property type="match status" value="1"/>
</dbReference>
<dbReference type="PRINTS" id="PR00160">
    <property type="entry name" value="GLUTAREDOXIN"/>
</dbReference>
<sequence>MAVNDTSFSRKSNHTSKIIYIMGFLVSKHVSQDMSKEVQQFIDELIALKKIVVISKSWCIYCKRTRKALAAYPLEGDTMEWIDINKRCDGKEILDYMEQITGSRGVPRIFIGGEFFGGCAEICAAKKDGVLERKLTAIGAL</sequence>
<evidence type="ECO:0000256" key="1">
    <source>
        <dbReference type="ARBA" id="ARBA00022448"/>
    </source>
</evidence>
<evidence type="ECO:0000256" key="2">
    <source>
        <dbReference type="ARBA" id="ARBA00022982"/>
    </source>
</evidence>
<keyword evidence="2" id="KW-0249">Electron transport</keyword>
<dbReference type="InterPro" id="IPR014025">
    <property type="entry name" value="Glutaredoxin_subgr"/>
</dbReference>
<protein>
    <submittedName>
        <fullName evidence="4 5">Glutaredoxin family protein</fullName>
    </submittedName>
</protein>
<name>A0A1I8EB20_WUCBA</name>